<evidence type="ECO:0000313" key="6">
    <source>
        <dbReference type="EMBL" id="KXG75592.1"/>
    </source>
</evidence>
<name>A0A140L4W7_9FIRM</name>
<gene>
    <name evidence="6" type="primary">sigA_2</name>
    <name evidence="6" type="ORF">AN619_15880</name>
</gene>
<evidence type="ECO:0000313" key="7">
    <source>
        <dbReference type="Proteomes" id="UP000070456"/>
    </source>
</evidence>
<evidence type="ECO:0000256" key="1">
    <source>
        <dbReference type="ARBA" id="ARBA00023015"/>
    </source>
</evidence>
<dbReference type="InterPro" id="IPR013324">
    <property type="entry name" value="RNA_pol_sigma_r3/r4-like"/>
</dbReference>
<dbReference type="Gene3D" id="1.10.10.10">
    <property type="entry name" value="Winged helix-like DNA-binding domain superfamily/Winged helix DNA-binding domain"/>
    <property type="match status" value="1"/>
</dbReference>
<evidence type="ECO:0000256" key="2">
    <source>
        <dbReference type="ARBA" id="ARBA00023082"/>
    </source>
</evidence>
<keyword evidence="2" id="KW-0731">Sigma factor</keyword>
<dbReference type="InterPro" id="IPR007630">
    <property type="entry name" value="RNA_pol_sigma70_r4"/>
</dbReference>
<feature type="domain" description="RNA polymerase sigma-70" evidence="5">
    <location>
        <begin position="207"/>
        <end position="233"/>
    </location>
</feature>
<dbReference type="Pfam" id="PF04542">
    <property type="entry name" value="Sigma70_r2"/>
    <property type="match status" value="1"/>
</dbReference>
<dbReference type="AlphaFoldDB" id="A0A140L4W7"/>
<dbReference type="OrthoDB" id="1779676at2"/>
<dbReference type="GO" id="GO:0006352">
    <property type="term" value="P:DNA-templated transcription initiation"/>
    <property type="evidence" value="ECO:0007669"/>
    <property type="project" value="InterPro"/>
</dbReference>
<keyword evidence="4" id="KW-0804">Transcription</keyword>
<evidence type="ECO:0000259" key="5">
    <source>
        <dbReference type="PROSITE" id="PS00716"/>
    </source>
</evidence>
<dbReference type="PRINTS" id="PR00046">
    <property type="entry name" value="SIGMA70FCT"/>
</dbReference>
<dbReference type="SUPFAM" id="SSF88659">
    <property type="entry name" value="Sigma3 and sigma4 domains of RNA polymerase sigma factors"/>
    <property type="match status" value="1"/>
</dbReference>
<dbReference type="RefSeq" id="WP_068556186.1">
    <property type="nucleotide sequence ID" value="NZ_LOEE01000032.1"/>
</dbReference>
<dbReference type="PANTHER" id="PTHR30603:SF47">
    <property type="entry name" value="RNA POLYMERASE SIGMA FACTOR SIGD, CHLOROPLASTIC"/>
    <property type="match status" value="1"/>
</dbReference>
<evidence type="ECO:0000256" key="4">
    <source>
        <dbReference type="ARBA" id="ARBA00023163"/>
    </source>
</evidence>
<keyword evidence="1" id="KW-0805">Transcription regulation</keyword>
<accession>A0A140L4W7</accession>
<comment type="caution">
    <text evidence="6">The sequence shown here is derived from an EMBL/GenBank/DDBJ whole genome shotgun (WGS) entry which is preliminary data.</text>
</comment>
<dbReference type="NCBIfam" id="TIGR02937">
    <property type="entry name" value="sigma70-ECF"/>
    <property type="match status" value="1"/>
</dbReference>
<dbReference type="Pfam" id="PF04545">
    <property type="entry name" value="Sigma70_r4"/>
    <property type="match status" value="1"/>
</dbReference>
<dbReference type="InterPro" id="IPR050239">
    <property type="entry name" value="Sigma-70_RNA_pol_init_factors"/>
</dbReference>
<keyword evidence="3" id="KW-0238">DNA-binding</keyword>
<dbReference type="PANTHER" id="PTHR30603">
    <property type="entry name" value="RNA POLYMERASE SIGMA FACTOR RPO"/>
    <property type="match status" value="1"/>
</dbReference>
<reference evidence="6 7" key="1">
    <citation type="submission" date="2015-12" db="EMBL/GenBank/DDBJ databases">
        <title>Draft genome sequence of the thermoanaerobe Thermotalea metallivorans, an isolate from the runoff channel of the Great Artesian Basin, Australia.</title>
        <authorList>
            <person name="Patel B.K."/>
        </authorList>
    </citation>
    <scope>NUCLEOTIDE SEQUENCE [LARGE SCALE GENOMIC DNA]</scope>
    <source>
        <strain evidence="6 7">B2-1</strain>
    </source>
</reference>
<dbReference type="EMBL" id="LOEE01000032">
    <property type="protein sequence ID" value="KXG75592.1"/>
    <property type="molecule type" value="Genomic_DNA"/>
</dbReference>
<keyword evidence="7" id="KW-1185">Reference proteome</keyword>
<dbReference type="Gene3D" id="1.20.120.1810">
    <property type="match status" value="1"/>
</dbReference>
<dbReference type="InterPro" id="IPR007627">
    <property type="entry name" value="RNA_pol_sigma70_r2"/>
</dbReference>
<dbReference type="InterPro" id="IPR036388">
    <property type="entry name" value="WH-like_DNA-bd_sf"/>
</dbReference>
<dbReference type="GO" id="GO:0003677">
    <property type="term" value="F:DNA binding"/>
    <property type="evidence" value="ECO:0007669"/>
    <property type="project" value="UniProtKB-KW"/>
</dbReference>
<dbReference type="SUPFAM" id="SSF88946">
    <property type="entry name" value="Sigma2 domain of RNA polymerase sigma factors"/>
    <property type="match status" value="1"/>
</dbReference>
<dbReference type="PROSITE" id="PS00716">
    <property type="entry name" value="SIGMA70_2"/>
    <property type="match status" value="1"/>
</dbReference>
<dbReference type="Proteomes" id="UP000070456">
    <property type="component" value="Unassembled WGS sequence"/>
</dbReference>
<dbReference type="InterPro" id="IPR013325">
    <property type="entry name" value="RNA_pol_sigma_r2"/>
</dbReference>
<proteinExistence type="predicted"/>
<dbReference type="InterPro" id="IPR014284">
    <property type="entry name" value="RNA_pol_sigma-70_dom"/>
</dbReference>
<dbReference type="InterPro" id="IPR000943">
    <property type="entry name" value="RNA_pol_sigma70"/>
</dbReference>
<dbReference type="STRING" id="520762.AN619_15880"/>
<dbReference type="GO" id="GO:0016987">
    <property type="term" value="F:sigma factor activity"/>
    <property type="evidence" value="ECO:0007669"/>
    <property type="project" value="UniProtKB-KW"/>
</dbReference>
<evidence type="ECO:0000256" key="3">
    <source>
        <dbReference type="ARBA" id="ARBA00023125"/>
    </source>
</evidence>
<organism evidence="6 7">
    <name type="scientific">Thermotalea metallivorans</name>
    <dbReference type="NCBI Taxonomy" id="520762"/>
    <lineage>
        <taxon>Bacteria</taxon>
        <taxon>Bacillati</taxon>
        <taxon>Bacillota</taxon>
        <taxon>Clostridia</taxon>
        <taxon>Peptostreptococcales</taxon>
        <taxon>Thermotaleaceae</taxon>
        <taxon>Thermotalea</taxon>
    </lineage>
</organism>
<protein>
    <submittedName>
        <fullName evidence="6">RNA polymerase sigma factor SigA</fullName>
    </submittedName>
</protein>
<sequence length="289" mass="33490">MTNEELVKAYQEGNYSALDELIQKNKGLVKYFANKYCGVASKALLDFDDLEQEGWIAFIKAVEKYRFNTEEPVKLSAYAGEVIKGRMLNFINRNISRVKKSDSTSDWIIMHSLNNVVSEDDDRNLEELLADESSEQPFLEVDEEIDNEILRQDLYEVLDSVFGKETEFNGEDFSFMDVNYLTFKLKNGITGREVLILHYGLEGKPQSIEQIGKKFNVSHQYVQQIEFGALKKIRNSEEGKALMKKYQWKVLSSLEHDRDKINKFASPDTVLERMEIVDDLLYKILKQCC</sequence>